<evidence type="ECO:0000256" key="1">
    <source>
        <dbReference type="ARBA" id="ARBA00004123"/>
    </source>
</evidence>
<dbReference type="Gene3D" id="4.10.240.10">
    <property type="entry name" value="Zn(2)-C6 fungal-type DNA-binding domain"/>
    <property type="match status" value="1"/>
</dbReference>
<feature type="domain" description="Zn(2)-C6 fungal-type" evidence="5">
    <location>
        <begin position="40"/>
        <end position="71"/>
    </location>
</feature>
<comment type="subcellular location">
    <subcellularLocation>
        <location evidence="1">Nucleus</location>
    </subcellularLocation>
</comment>
<keyword evidence="2" id="KW-0479">Metal-binding</keyword>
<dbReference type="Pfam" id="PF00172">
    <property type="entry name" value="Zn_clus"/>
    <property type="match status" value="1"/>
</dbReference>
<evidence type="ECO:0000259" key="5">
    <source>
        <dbReference type="PROSITE" id="PS50048"/>
    </source>
</evidence>
<dbReference type="InterPro" id="IPR050613">
    <property type="entry name" value="Sec_Metabolite_Reg"/>
</dbReference>
<proteinExistence type="predicted"/>
<organism evidence="6 7">
    <name type="scientific">Oculimacula yallundae</name>
    <dbReference type="NCBI Taxonomy" id="86028"/>
    <lineage>
        <taxon>Eukaryota</taxon>
        <taxon>Fungi</taxon>
        <taxon>Dikarya</taxon>
        <taxon>Ascomycota</taxon>
        <taxon>Pezizomycotina</taxon>
        <taxon>Leotiomycetes</taxon>
        <taxon>Helotiales</taxon>
        <taxon>Ploettnerulaceae</taxon>
        <taxon>Oculimacula</taxon>
    </lineage>
</organism>
<protein>
    <recommendedName>
        <fullName evidence="5">Zn(2)-C6 fungal-type domain-containing protein</fullName>
    </recommendedName>
</protein>
<feature type="region of interest" description="Disordered" evidence="4">
    <location>
        <begin position="1"/>
        <end position="39"/>
    </location>
</feature>
<dbReference type="InterPro" id="IPR007219">
    <property type="entry name" value="XnlR_reg_dom"/>
</dbReference>
<dbReference type="InterPro" id="IPR036864">
    <property type="entry name" value="Zn2-C6_fun-type_DNA-bd_sf"/>
</dbReference>
<dbReference type="SUPFAM" id="SSF57701">
    <property type="entry name" value="Zn2/Cys6 DNA-binding domain"/>
    <property type="match status" value="1"/>
</dbReference>
<feature type="region of interest" description="Disordered" evidence="4">
    <location>
        <begin position="107"/>
        <end position="147"/>
    </location>
</feature>
<feature type="non-terminal residue" evidence="6">
    <location>
        <position position="765"/>
    </location>
</feature>
<sequence length="765" mass="85319">MEFSTDNRAATSGMSDTTGSQNHEGSVSKQAQKRNRPQLSCTNCRHSKLKCDRKQPCSQCIKRGKISQCTLPQQMARRKPEVSMQNRLKHLESLVKDVMGGQTPLSAPGCMEGGSESGSSILMGSRTPSESETRAPQHEEAPSMYPSGNVMLQANEKPTYVGATHWAAILEDIEEVKSYFEDAEEANDEDKILQWKQSQFTNYAPAILPKSGKCLQRNIHSGLSSCFHQLNIHPRYKRFWTEPDASSLSWLAYLYAIIIQASVAILGCGEEFPDLRGTPMNMIHNYRECCVQGLVLSNYTKPGQYTIETICLYTETEFLLSNGDYTHCYLLCGNIIRLAFRMGLHRDATKVGGGQITPFQAEMRRRVWQHMCQIDLLGSTHLGLPGMTGCVASDSMAPKNLRDEDFDEDSVEVPPSRPESEMTPMSYTICKGRICLVATKVSTLANLLEDPPYDQVMNLDRLLHEAFIKVPYFYKLDMTELSITDSLDVIIKKYSIDLLYHSTRCMLHRKFLLKQKDNPEFGYSKVVGLDASIQLLRCQASIHEAAGPGGPLARDRWFLSTLSLHNFLVANMVVYLIIMQSFCGPDGQQTSSSTLTKDQESMIRILQKSNTVWQAMIEVSPEAKKCAAVVALMMKKVRLACGEEQQSAPVFDGEGACELKTANLVSRMSLNGFESTNNSFPTPMDPQVRWAGATASTNPSSGLGIPLEAGLIPSSMDPFGDMVGLPDGFDWEIFDNHIRPQPTIDQPWSDFSQNFAMEDNGYYDL</sequence>
<dbReference type="Proteomes" id="UP001595075">
    <property type="component" value="Unassembled WGS sequence"/>
</dbReference>
<dbReference type="SMART" id="SM00906">
    <property type="entry name" value="Fungal_trans"/>
    <property type="match status" value="1"/>
</dbReference>
<dbReference type="EMBL" id="JAZHXI010000025">
    <property type="protein sequence ID" value="KAL2059930.1"/>
    <property type="molecule type" value="Genomic_DNA"/>
</dbReference>
<dbReference type="PROSITE" id="PS00463">
    <property type="entry name" value="ZN2_CY6_FUNGAL_1"/>
    <property type="match status" value="1"/>
</dbReference>
<dbReference type="PANTHER" id="PTHR31001">
    <property type="entry name" value="UNCHARACTERIZED TRANSCRIPTIONAL REGULATORY PROTEIN"/>
    <property type="match status" value="1"/>
</dbReference>
<dbReference type="PANTHER" id="PTHR31001:SF49">
    <property type="entry name" value="ZN(II)2CYS6 TRANSCRIPTION FACTOR (EUROFUNG)"/>
    <property type="match status" value="1"/>
</dbReference>
<feature type="compositionally biased region" description="Polar residues" evidence="4">
    <location>
        <begin position="1"/>
        <end position="30"/>
    </location>
</feature>
<evidence type="ECO:0000256" key="3">
    <source>
        <dbReference type="ARBA" id="ARBA00023242"/>
    </source>
</evidence>
<dbReference type="SMART" id="SM00066">
    <property type="entry name" value="GAL4"/>
    <property type="match status" value="1"/>
</dbReference>
<dbReference type="CDD" id="cd00067">
    <property type="entry name" value="GAL4"/>
    <property type="match status" value="1"/>
</dbReference>
<reference evidence="6 7" key="1">
    <citation type="journal article" date="2024" name="Commun. Biol.">
        <title>Comparative genomic analysis of thermophilic fungi reveals convergent evolutionary adaptations and gene losses.</title>
        <authorList>
            <person name="Steindorff A.S."/>
            <person name="Aguilar-Pontes M.V."/>
            <person name="Robinson A.J."/>
            <person name="Andreopoulos B."/>
            <person name="LaButti K."/>
            <person name="Kuo A."/>
            <person name="Mondo S."/>
            <person name="Riley R."/>
            <person name="Otillar R."/>
            <person name="Haridas S."/>
            <person name="Lipzen A."/>
            <person name="Grimwood J."/>
            <person name="Schmutz J."/>
            <person name="Clum A."/>
            <person name="Reid I.D."/>
            <person name="Moisan M.C."/>
            <person name="Butler G."/>
            <person name="Nguyen T.T.M."/>
            <person name="Dewar K."/>
            <person name="Conant G."/>
            <person name="Drula E."/>
            <person name="Henrissat B."/>
            <person name="Hansel C."/>
            <person name="Singer S."/>
            <person name="Hutchinson M.I."/>
            <person name="de Vries R.P."/>
            <person name="Natvig D.O."/>
            <person name="Powell A.J."/>
            <person name="Tsang A."/>
            <person name="Grigoriev I.V."/>
        </authorList>
    </citation>
    <scope>NUCLEOTIDE SEQUENCE [LARGE SCALE GENOMIC DNA]</scope>
    <source>
        <strain evidence="6 7">CBS 494.80</strain>
    </source>
</reference>
<evidence type="ECO:0000256" key="4">
    <source>
        <dbReference type="SAM" id="MobiDB-lite"/>
    </source>
</evidence>
<dbReference type="CDD" id="cd12148">
    <property type="entry name" value="fungal_TF_MHR"/>
    <property type="match status" value="1"/>
</dbReference>
<gene>
    <name evidence="6" type="ORF">VTL71DRAFT_10085</name>
</gene>
<comment type="caution">
    <text evidence="6">The sequence shown here is derived from an EMBL/GenBank/DDBJ whole genome shotgun (WGS) entry which is preliminary data.</text>
</comment>
<keyword evidence="3" id="KW-0539">Nucleus</keyword>
<feature type="compositionally biased region" description="Basic and acidic residues" evidence="4">
    <location>
        <begin position="129"/>
        <end position="141"/>
    </location>
</feature>
<dbReference type="InterPro" id="IPR001138">
    <property type="entry name" value="Zn2Cys6_DnaBD"/>
</dbReference>
<feature type="region of interest" description="Disordered" evidence="4">
    <location>
        <begin position="401"/>
        <end position="422"/>
    </location>
</feature>
<evidence type="ECO:0000313" key="7">
    <source>
        <dbReference type="Proteomes" id="UP001595075"/>
    </source>
</evidence>
<evidence type="ECO:0000313" key="6">
    <source>
        <dbReference type="EMBL" id="KAL2059930.1"/>
    </source>
</evidence>
<dbReference type="Pfam" id="PF04082">
    <property type="entry name" value="Fungal_trans"/>
    <property type="match status" value="1"/>
</dbReference>
<accession>A0ABR4BQD2</accession>
<evidence type="ECO:0000256" key="2">
    <source>
        <dbReference type="ARBA" id="ARBA00022723"/>
    </source>
</evidence>
<name>A0ABR4BQD2_9HELO</name>
<dbReference type="PROSITE" id="PS50048">
    <property type="entry name" value="ZN2_CY6_FUNGAL_2"/>
    <property type="match status" value="1"/>
</dbReference>
<keyword evidence="7" id="KW-1185">Reference proteome</keyword>